<proteinExistence type="predicted"/>
<name>A0A8K0KS25_LADFU</name>
<evidence type="ECO:0000313" key="3">
    <source>
        <dbReference type="EMBL" id="KAG8239817.1"/>
    </source>
</evidence>
<feature type="domain" description="PiggyBac transposable element-derived protein" evidence="2">
    <location>
        <begin position="67"/>
        <end position="174"/>
    </location>
</feature>
<organism evidence="3 4">
    <name type="scientific">Ladona fulva</name>
    <name type="common">Scarce chaser dragonfly</name>
    <name type="synonym">Libellula fulva</name>
    <dbReference type="NCBI Taxonomy" id="123851"/>
    <lineage>
        <taxon>Eukaryota</taxon>
        <taxon>Metazoa</taxon>
        <taxon>Ecdysozoa</taxon>
        <taxon>Arthropoda</taxon>
        <taxon>Hexapoda</taxon>
        <taxon>Insecta</taxon>
        <taxon>Pterygota</taxon>
        <taxon>Palaeoptera</taxon>
        <taxon>Odonata</taxon>
        <taxon>Epiprocta</taxon>
        <taxon>Anisoptera</taxon>
        <taxon>Libelluloidea</taxon>
        <taxon>Libellulidae</taxon>
        <taxon>Ladona</taxon>
    </lineage>
</organism>
<evidence type="ECO:0000313" key="4">
    <source>
        <dbReference type="Proteomes" id="UP000792457"/>
    </source>
</evidence>
<accession>A0A8K0KS25</accession>
<evidence type="ECO:0000256" key="1">
    <source>
        <dbReference type="SAM" id="MobiDB-lite"/>
    </source>
</evidence>
<comment type="caution">
    <text evidence="3">The sequence shown here is derived from an EMBL/GenBank/DDBJ whole genome shotgun (WGS) entry which is preliminary data.</text>
</comment>
<gene>
    <name evidence="3" type="ORF">J437_LFUL019497</name>
</gene>
<reference evidence="3" key="2">
    <citation type="submission" date="2017-10" db="EMBL/GenBank/DDBJ databases">
        <title>Ladona fulva Genome sequencing and assembly.</title>
        <authorList>
            <person name="Murali S."/>
            <person name="Richards S."/>
            <person name="Bandaranaike D."/>
            <person name="Bellair M."/>
            <person name="Blankenburg K."/>
            <person name="Chao H."/>
            <person name="Dinh H."/>
            <person name="Doddapaneni H."/>
            <person name="Dugan-Rocha S."/>
            <person name="Elkadiri S."/>
            <person name="Gnanaolivu R."/>
            <person name="Hernandez B."/>
            <person name="Skinner E."/>
            <person name="Javaid M."/>
            <person name="Lee S."/>
            <person name="Li M."/>
            <person name="Ming W."/>
            <person name="Munidasa M."/>
            <person name="Muniz J."/>
            <person name="Nguyen L."/>
            <person name="Hughes D."/>
            <person name="Osuji N."/>
            <person name="Pu L.-L."/>
            <person name="Puazo M."/>
            <person name="Qu C."/>
            <person name="Quiroz J."/>
            <person name="Raj R."/>
            <person name="Weissenberger G."/>
            <person name="Xin Y."/>
            <person name="Zou X."/>
            <person name="Han Y."/>
            <person name="Worley K."/>
            <person name="Muzny D."/>
            <person name="Gibbs R."/>
        </authorList>
    </citation>
    <scope>NUCLEOTIDE SEQUENCE</scope>
    <source>
        <strain evidence="3">Sampled in the wild</strain>
    </source>
</reference>
<sequence length="329" mass="38091">MDSVRSETSCEEGGEDEVEHQQLQKRKKVDCWKWCNSNASVKKFDFCGVPGINARVLRNLPNNANERDFFYAFVKPDFWESISEETNRFAESFLNETGSRKSNLTDEWFSTTAEEIQAYFAVCILMAQVKKNKIHKYWSPRAVTETPFFGRVMPYRRFLLLSKFLHFTDNANLDEIPSSEAIVLQLMKPYFRLGYTLAVDNWYTSPALFQKLIDEKTNAISTVRQNRKNMPKDFQKMALKKGETKVMFCHGIAAFKWRDKKDVDVPSTYHKEVEITDTGKISAKTRETVVKPAVIIAYNRQMNAVDRQDQQLASFPRSQLLILSAPLTI</sequence>
<feature type="region of interest" description="Disordered" evidence="1">
    <location>
        <begin position="1"/>
        <end position="21"/>
    </location>
</feature>
<dbReference type="Pfam" id="PF13843">
    <property type="entry name" value="DDE_Tnp_1_7"/>
    <property type="match status" value="2"/>
</dbReference>
<dbReference type="Proteomes" id="UP000792457">
    <property type="component" value="Unassembled WGS sequence"/>
</dbReference>
<feature type="domain" description="PiggyBac transposable element-derived protein" evidence="2">
    <location>
        <begin position="179"/>
        <end position="317"/>
    </location>
</feature>
<dbReference type="PANTHER" id="PTHR46599">
    <property type="entry name" value="PIGGYBAC TRANSPOSABLE ELEMENT-DERIVED PROTEIN 4"/>
    <property type="match status" value="1"/>
</dbReference>
<dbReference type="PANTHER" id="PTHR46599:SF3">
    <property type="entry name" value="PIGGYBAC TRANSPOSABLE ELEMENT-DERIVED PROTEIN 4"/>
    <property type="match status" value="1"/>
</dbReference>
<dbReference type="AlphaFoldDB" id="A0A8K0KS25"/>
<dbReference type="OrthoDB" id="5876240at2759"/>
<reference evidence="3" key="1">
    <citation type="submission" date="2013-04" db="EMBL/GenBank/DDBJ databases">
        <authorList>
            <person name="Qu J."/>
            <person name="Murali S.C."/>
            <person name="Bandaranaike D."/>
            <person name="Bellair M."/>
            <person name="Blankenburg K."/>
            <person name="Chao H."/>
            <person name="Dinh H."/>
            <person name="Doddapaneni H."/>
            <person name="Downs B."/>
            <person name="Dugan-Rocha S."/>
            <person name="Elkadiri S."/>
            <person name="Gnanaolivu R.D."/>
            <person name="Hernandez B."/>
            <person name="Javaid M."/>
            <person name="Jayaseelan J.C."/>
            <person name="Lee S."/>
            <person name="Li M."/>
            <person name="Ming W."/>
            <person name="Munidasa M."/>
            <person name="Muniz J."/>
            <person name="Nguyen L."/>
            <person name="Ongeri F."/>
            <person name="Osuji N."/>
            <person name="Pu L.-L."/>
            <person name="Puazo M."/>
            <person name="Qu C."/>
            <person name="Quiroz J."/>
            <person name="Raj R."/>
            <person name="Weissenberger G."/>
            <person name="Xin Y."/>
            <person name="Zou X."/>
            <person name="Han Y."/>
            <person name="Richards S."/>
            <person name="Worley K."/>
            <person name="Muzny D."/>
            <person name="Gibbs R."/>
        </authorList>
    </citation>
    <scope>NUCLEOTIDE SEQUENCE</scope>
    <source>
        <strain evidence="3">Sampled in the wild</strain>
    </source>
</reference>
<feature type="compositionally biased region" description="Acidic residues" evidence="1">
    <location>
        <begin position="9"/>
        <end position="18"/>
    </location>
</feature>
<keyword evidence="4" id="KW-1185">Reference proteome</keyword>
<dbReference type="InterPro" id="IPR029526">
    <property type="entry name" value="PGBD"/>
</dbReference>
<dbReference type="EMBL" id="KZ310059">
    <property type="protein sequence ID" value="KAG8239817.1"/>
    <property type="molecule type" value="Genomic_DNA"/>
</dbReference>
<protein>
    <recommendedName>
        <fullName evidence="2">PiggyBac transposable element-derived protein domain-containing protein</fullName>
    </recommendedName>
</protein>
<evidence type="ECO:0000259" key="2">
    <source>
        <dbReference type="Pfam" id="PF13843"/>
    </source>
</evidence>